<name>A0A1E3IUN3_9TREE</name>
<dbReference type="PANTHER" id="PTHR33096">
    <property type="entry name" value="CXC2 DOMAIN-CONTAINING PROTEIN"/>
    <property type="match status" value="1"/>
</dbReference>
<reference evidence="1 2" key="1">
    <citation type="submission" date="2016-06" db="EMBL/GenBank/DDBJ databases">
        <title>Evolution of pathogenesis and genome organization in the Tremellales.</title>
        <authorList>
            <person name="Cuomo C."/>
            <person name="Litvintseva A."/>
            <person name="Heitman J."/>
            <person name="Chen Y."/>
            <person name="Sun S."/>
            <person name="Springer D."/>
            <person name="Dromer F."/>
            <person name="Young S."/>
            <person name="Zeng Q."/>
            <person name="Chapman S."/>
            <person name="Gujja S."/>
            <person name="Saif S."/>
            <person name="Birren B."/>
        </authorList>
    </citation>
    <scope>NUCLEOTIDE SEQUENCE [LARGE SCALE GENOMIC DNA]</scope>
    <source>
        <strain evidence="1 2">CBS 7118</strain>
    </source>
</reference>
<organism evidence="1 2">
    <name type="scientific">Cryptococcus wingfieldii CBS 7118</name>
    <dbReference type="NCBI Taxonomy" id="1295528"/>
    <lineage>
        <taxon>Eukaryota</taxon>
        <taxon>Fungi</taxon>
        <taxon>Dikarya</taxon>
        <taxon>Basidiomycota</taxon>
        <taxon>Agaricomycotina</taxon>
        <taxon>Tremellomycetes</taxon>
        <taxon>Tremellales</taxon>
        <taxon>Cryptococcaceae</taxon>
        <taxon>Cryptococcus</taxon>
    </lineage>
</organism>
<dbReference type="AlphaFoldDB" id="A0A1E3IUN3"/>
<proteinExistence type="predicted"/>
<sequence length="313" mass="36674">MLIKQYGCSDESTIRQAQSRLRRQSFRYETHERHDDQGDLLSLKKDELQCIKDKLVARWGEEELQAQADLQREAQSKAAREEREDEREEAYRLFMSITTKRGNLTNQHRIAQEALQRGDTTTPSFTIPSGSRLQAEVVQLEEGMAEAAKNLVEGSSVDTVYRLCMLHEAHRQLREAVRSHKFMREPIRNVRMGYRATKDPLRKIRQSKLAQAVNKYNAALKAYSETDHPDHPPSRAKSVKELLDMPFDADFWKDTSVLFENNRAPWDWDPACRRALHLRNRSREELRRIRAEIAQMVRWSATHYQMLVVKKVE</sequence>
<evidence type="ECO:0000313" key="1">
    <source>
        <dbReference type="EMBL" id="ODN92155.1"/>
    </source>
</evidence>
<dbReference type="PANTHER" id="PTHR33096:SF1">
    <property type="entry name" value="CXC1-LIKE CYSTEINE CLUSTER ASSOCIATED WITH KDZ TRANSPOSASES DOMAIN-CONTAINING PROTEIN"/>
    <property type="match status" value="1"/>
</dbReference>
<evidence type="ECO:0000313" key="2">
    <source>
        <dbReference type="Proteomes" id="UP000094819"/>
    </source>
</evidence>
<dbReference type="Proteomes" id="UP000094819">
    <property type="component" value="Unassembled WGS sequence"/>
</dbReference>
<accession>A0A1E3IUN3</accession>
<keyword evidence="2" id="KW-1185">Reference proteome</keyword>
<protein>
    <submittedName>
        <fullName evidence="1">Uncharacterized protein</fullName>
    </submittedName>
</protein>
<dbReference type="GeneID" id="30195040"/>
<gene>
    <name evidence="1" type="ORF">L198_05828</name>
</gene>
<dbReference type="RefSeq" id="XP_019030289.1">
    <property type="nucleotide sequence ID" value="XM_019177905.1"/>
</dbReference>
<dbReference type="EMBL" id="AWGH01000018">
    <property type="protein sequence ID" value="ODN92155.1"/>
    <property type="molecule type" value="Genomic_DNA"/>
</dbReference>
<comment type="caution">
    <text evidence="1">The sequence shown here is derived from an EMBL/GenBank/DDBJ whole genome shotgun (WGS) entry which is preliminary data.</text>
</comment>